<proteinExistence type="predicted"/>
<comment type="caution">
    <text evidence="1">The sequence shown here is derived from an EMBL/GenBank/DDBJ whole genome shotgun (WGS) entry which is preliminary data.</text>
</comment>
<dbReference type="EMBL" id="BTRK01000001">
    <property type="protein sequence ID" value="GMR29825.1"/>
    <property type="molecule type" value="Genomic_DNA"/>
</dbReference>
<sequence length="119" mass="13337">DAPLPGKGNPKDPLSDPFTFKAANFVYEVIKPNGIPTTESERAKAGCLMVFCHFENKNGCRNECDRFTKLWKPENPPAYKGEKYTILKNEKECFQRCIPLLNNILNLAEGVCSSLCATH</sequence>
<organism evidence="1 2">
    <name type="scientific">Pristionchus mayeri</name>
    <dbReference type="NCBI Taxonomy" id="1317129"/>
    <lineage>
        <taxon>Eukaryota</taxon>
        <taxon>Metazoa</taxon>
        <taxon>Ecdysozoa</taxon>
        <taxon>Nematoda</taxon>
        <taxon>Chromadorea</taxon>
        <taxon>Rhabditida</taxon>
        <taxon>Rhabditina</taxon>
        <taxon>Diplogasteromorpha</taxon>
        <taxon>Diplogasteroidea</taxon>
        <taxon>Neodiplogasteridae</taxon>
        <taxon>Pristionchus</taxon>
    </lineage>
</organism>
<protein>
    <submittedName>
        <fullName evidence="1">Uncharacterized protein</fullName>
    </submittedName>
</protein>
<dbReference type="Proteomes" id="UP001328107">
    <property type="component" value="Unassembled WGS sequence"/>
</dbReference>
<keyword evidence="2" id="KW-1185">Reference proteome</keyword>
<accession>A0AAN5C3Z0</accession>
<feature type="non-terminal residue" evidence="1">
    <location>
        <position position="119"/>
    </location>
</feature>
<name>A0AAN5C3Z0_9BILA</name>
<gene>
    <name evidence="1" type="ORF">PMAYCL1PPCAC_00020</name>
</gene>
<evidence type="ECO:0000313" key="2">
    <source>
        <dbReference type="Proteomes" id="UP001328107"/>
    </source>
</evidence>
<evidence type="ECO:0000313" key="1">
    <source>
        <dbReference type="EMBL" id="GMR29825.1"/>
    </source>
</evidence>
<reference evidence="2" key="1">
    <citation type="submission" date="2022-10" db="EMBL/GenBank/DDBJ databases">
        <title>Genome assembly of Pristionchus species.</title>
        <authorList>
            <person name="Yoshida K."/>
            <person name="Sommer R.J."/>
        </authorList>
    </citation>
    <scope>NUCLEOTIDE SEQUENCE [LARGE SCALE GENOMIC DNA]</scope>
    <source>
        <strain evidence="2">RS5460</strain>
    </source>
</reference>
<dbReference type="AlphaFoldDB" id="A0AAN5C3Z0"/>
<feature type="non-terminal residue" evidence="1">
    <location>
        <position position="1"/>
    </location>
</feature>